<keyword evidence="1" id="KW-0175">Coiled coil</keyword>
<feature type="coiled-coil region" evidence="1">
    <location>
        <begin position="96"/>
        <end position="157"/>
    </location>
</feature>
<protein>
    <submittedName>
        <fullName evidence="3">Uncharacterized protein</fullName>
    </submittedName>
</protein>
<comment type="caution">
    <text evidence="3">The sequence shown here is derived from an EMBL/GenBank/DDBJ whole genome shotgun (WGS) entry which is preliminary data.</text>
</comment>
<feature type="region of interest" description="Disordered" evidence="2">
    <location>
        <begin position="1"/>
        <end position="47"/>
    </location>
</feature>
<organism evidence="3 4">
    <name type="scientific">Ascochyta lentis</name>
    <dbReference type="NCBI Taxonomy" id="205686"/>
    <lineage>
        <taxon>Eukaryota</taxon>
        <taxon>Fungi</taxon>
        <taxon>Dikarya</taxon>
        <taxon>Ascomycota</taxon>
        <taxon>Pezizomycotina</taxon>
        <taxon>Dothideomycetes</taxon>
        <taxon>Pleosporomycetidae</taxon>
        <taxon>Pleosporales</taxon>
        <taxon>Pleosporineae</taxon>
        <taxon>Didymellaceae</taxon>
        <taxon>Ascochyta</taxon>
    </lineage>
</organism>
<proteinExistence type="predicted"/>
<evidence type="ECO:0000313" key="3">
    <source>
        <dbReference type="EMBL" id="KAF9700029.1"/>
    </source>
</evidence>
<reference evidence="3" key="2">
    <citation type="submission" date="2020-09" db="EMBL/GenBank/DDBJ databases">
        <title>Reference genome assembly for Australian Ascochyta lentis isolate Al4.</title>
        <authorList>
            <person name="Lee R.C."/>
            <person name="Farfan-Caceres L.M."/>
            <person name="Debler J.W."/>
            <person name="Williams A.H."/>
            <person name="Henares B.M."/>
        </authorList>
    </citation>
    <scope>NUCLEOTIDE SEQUENCE</scope>
    <source>
        <strain evidence="3">Al4</strain>
    </source>
</reference>
<keyword evidence="4" id="KW-1185">Reference proteome</keyword>
<reference evidence="3" key="1">
    <citation type="submission" date="2018-12" db="EMBL/GenBank/DDBJ databases">
        <authorList>
            <person name="Syme R.A."/>
            <person name="Farfan-Caceres L."/>
            <person name="Lichtenzveig J."/>
        </authorList>
    </citation>
    <scope>NUCLEOTIDE SEQUENCE</scope>
    <source>
        <strain evidence="3">Al4</strain>
    </source>
</reference>
<name>A0A8H7MKE5_9PLEO</name>
<dbReference type="Proteomes" id="UP000651452">
    <property type="component" value="Unassembled WGS sequence"/>
</dbReference>
<dbReference type="EMBL" id="RZGK01000003">
    <property type="protein sequence ID" value="KAF9700029.1"/>
    <property type="molecule type" value="Genomic_DNA"/>
</dbReference>
<feature type="compositionally biased region" description="Basic residues" evidence="2">
    <location>
        <begin position="181"/>
        <end position="191"/>
    </location>
</feature>
<evidence type="ECO:0000313" key="4">
    <source>
        <dbReference type="Proteomes" id="UP000651452"/>
    </source>
</evidence>
<feature type="compositionally biased region" description="Polar residues" evidence="2">
    <location>
        <begin position="33"/>
        <end position="43"/>
    </location>
</feature>
<feature type="region of interest" description="Disordered" evidence="2">
    <location>
        <begin position="171"/>
        <end position="199"/>
    </location>
</feature>
<evidence type="ECO:0000256" key="1">
    <source>
        <dbReference type="SAM" id="Coils"/>
    </source>
</evidence>
<dbReference type="OrthoDB" id="3944110at2759"/>
<dbReference type="AlphaFoldDB" id="A0A8H7MKE5"/>
<gene>
    <name evidence="3" type="ORF">EKO04_002018</name>
</gene>
<accession>A0A8H7MKE5</accession>
<sequence>MNPLAASFISASARFDSEQFKPPQEISEDDSGTAANPTRSPANAIQDIGVNPARVESISMLGQFTTSHDPIHEEEPNNLRSHKKPRTHQRTDTEELAALRQANLALTQRLREFEQETPVERESRKVKLKNAEIEQLKATVERVNAQTEATMKRLAERQAYLRDLNAQIAKSGPPLAFAMKDKRKGKLRKGQKSGSTDED</sequence>
<evidence type="ECO:0000256" key="2">
    <source>
        <dbReference type="SAM" id="MobiDB-lite"/>
    </source>
</evidence>
<feature type="region of interest" description="Disordered" evidence="2">
    <location>
        <begin position="65"/>
        <end position="90"/>
    </location>
</feature>